<protein>
    <recommendedName>
        <fullName evidence="2">PSP1 C-terminal domain-containing protein</fullName>
    </recommendedName>
</protein>
<evidence type="ECO:0000259" key="2">
    <source>
        <dbReference type="PROSITE" id="PS51411"/>
    </source>
</evidence>
<reference evidence="4" key="1">
    <citation type="submission" date="2017-03" db="EMBL/GenBank/DDBJ databases">
        <title>Genomes of endolithic fungi from Antarctica.</title>
        <authorList>
            <person name="Coleine C."/>
            <person name="Masonjones S."/>
            <person name="Stajich J.E."/>
        </authorList>
    </citation>
    <scope>NUCLEOTIDE SEQUENCE [LARGE SCALE GENOMIC DNA]</scope>
    <source>
        <strain evidence="4">CCFEE 5527</strain>
    </source>
</reference>
<feature type="region of interest" description="Disordered" evidence="1">
    <location>
        <begin position="514"/>
        <end position="569"/>
    </location>
</feature>
<sequence length="666" mass="73666">MVPLGLLHEAEEGDIDTEDGYEPDGDFSRTSQPPFASLQRTVTMPSQYESFGYSNGGVDRRADTMDAAMFEQRLDRRFDSAFGNFSTDYASRRPQWQTHLGWEELPNINESRRHSLADIPTRRGSLVGIDYESRPRMGDIHLLQPSNNTTDPDTDPTPYLYDPYTIPEGYRAPPVHLEPYERANLPPTMTMRNNARYQHKELYIVSFKCSRVGVYYTLTNTGLNLHDGDMEEVKILLTKYGEEQYKWLMMFSRNNTAGAVNPNATMSGDTGAPGLSTRPPRDQYANLKPKAIKRMAAPHEIRMLREKEGNEAKAKRACQQKVFQHGLDMEILEAEFQWDWQKLIFHYYANDYVDFKALIGDLFKLYKIRIWFSAVNPASFSEGAVGRPPTGIGPGALVSPTSPFDQSYMMQYGADPDPYGAMMPYQLDPNAMGNNNFVGQVPPGNGNFSPTSTYPPPMNTFGGMGGMTHNGYAPNAVMPAAWAAANGLPPPRNLNPTNGQDHFNNSYQSARFNGPGANGNPQNFNMSWRNNVPSRGMPSPFTPNNNAPQRQPDATAGATPTNQNTRSGPDMTASMQEMFSHLLNGNNAEHSEDSGGVPINRSPAHLTTRPNGHPAGVIGSSVQRGNNNVNVAGLGRGFINGNTNNNARGFTAGGDNKYVPPHERST</sequence>
<dbReference type="OrthoDB" id="3638089at2759"/>
<evidence type="ECO:0000313" key="3">
    <source>
        <dbReference type="EMBL" id="OQO10105.1"/>
    </source>
</evidence>
<dbReference type="PANTHER" id="PTHR43830:SF3">
    <property type="entry name" value="PROTEIN PSP1"/>
    <property type="match status" value="1"/>
</dbReference>
<evidence type="ECO:0000256" key="1">
    <source>
        <dbReference type="SAM" id="MobiDB-lite"/>
    </source>
</evidence>
<gene>
    <name evidence="3" type="ORF">B0A48_04462</name>
</gene>
<organism evidence="3 4">
    <name type="scientific">Cryoendolithus antarcticus</name>
    <dbReference type="NCBI Taxonomy" id="1507870"/>
    <lineage>
        <taxon>Eukaryota</taxon>
        <taxon>Fungi</taxon>
        <taxon>Dikarya</taxon>
        <taxon>Ascomycota</taxon>
        <taxon>Pezizomycotina</taxon>
        <taxon>Dothideomycetes</taxon>
        <taxon>Dothideomycetidae</taxon>
        <taxon>Cladosporiales</taxon>
        <taxon>Cladosporiaceae</taxon>
        <taxon>Cryoendolithus</taxon>
    </lineage>
</organism>
<dbReference type="InterPro" id="IPR007557">
    <property type="entry name" value="PSP1_C"/>
</dbReference>
<dbReference type="Pfam" id="PF04468">
    <property type="entry name" value="PSP1"/>
    <property type="match status" value="1"/>
</dbReference>
<proteinExistence type="predicted"/>
<feature type="compositionally biased region" description="Polar residues" evidence="1">
    <location>
        <begin position="558"/>
        <end position="569"/>
    </location>
</feature>
<dbReference type="InParanoid" id="A0A1V8TFF7"/>
<evidence type="ECO:0000313" key="4">
    <source>
        <dbReference type="Proteomes" id="UP000192596"/>
    </source>
</evidence>
<name>A0A1V8TFF7_9PEZI</name>
<comment type="caution">
    <text evidence="3">The sequence shown here is derived from an EMBL/GenBank/DDBJ whole genome shotgun (WGS) entry which is preliminary data.</text>
</comment>
<dbReference type="PANTHER" id="PTHR43830">
    <property type="entry name" value="PROTEIN PSP1"/>
    <property type="match status" value="1"/>
</dbReference>
<feature type="domain" description="PSP1 C-terminal" evidence="2">
    <location>
        <begin position="290"/>
        <end position="375"/>
    </location>
</feature>
<dbReference type="EMBL" id="NAJO01000009">
    <property type="protein sequence ID" value="OQO10105.1"/>
    <property type="molecule type" value="Genomic_DNA"/>
</dbReference>
<dbReference type="PROSITE" id="PS51411">
    <property type="entry name" value="PSP1_C"/>
    <property type="match status" value="1"/>
</dbReference>
<dbReference type="AlphaFoldDB" id="A0A1V8TFF7"/>
<accession>A0A1V8TFF7</accession>
<dbReference type="InterPro" id="IPR047767">
    <property type="entry name" value="PSP1-like"/>
</dbReference>
<keyword evidence="4" id="KW-1185">Reference proteome</keyword>
<dbReference type="Proteomes" id="UP000192596">
    <property type="component" value="Unassembled WGS sequence"/>
</dbReference>
<feature type="compositionally biased region" description="Polar residues" evidence="1">
    <location>
        <begin position="519"/>
        <end position="533"/>
    </location>
</feature>
<feature type="compositionally biased region" description="Acidic residues" evidence="1">
    <location>
        <begin position="11"/>
        <end position="25"/>
    </location>
</feature>
<feature type="region of interest" description="Disordered" evidence="1">
    <location>
        <begin position="7"/>
        <end position="33"/>
    </location>
</feature>
<dbReference type="GO" id="GO:0005737">
    <property type="term" value="C:cytoplasm"/>
    <property type="evidence" value="ECO:0007669"/>
    <property type="project" value="TreeGrafter"/>
</dbReference>